<evidence type="ECO:0000313" key="3">
    <source>
        <dbReference type="Proteomes" id="UP001241605"/>
    </source>
</evidence>
<dbReference type="InterPro" id="IPR010331">
    <property type="entry name" value="ExoD"/>
</dbReference>
<dbReference type="RefSeq" id="WP_282300595.1">
    <property type="nucleotide sequence ID" value="NZ_CP124616.1"/>
</dbReference>
<dbReference type="PIRSF" id="PIRSF033239">
    <property type="entry name" value="ExoD"/>
    <property type="match status" value="1"/>
</dbReference>
<protein>
    <submittedName>
        <fullName evidence="2">Exopolysaccharide biosynthesis protein</fullName>
    </submittedName>
</protein>
<organism evidence="2 3">
    <name type="scientific">Tropicibacter oceani</name>
    <dbReference type="NCBI Taxonomy" id="3058420"/>
    <lineage>
        <taxon>Bacteria</taxon>
        <taxon>Pseudomonadati</taxon>
        <taxon>Pseudomonadota</taxon>
        <taxon>Alphaproteobacteria</taxon>
        <taxon>Rhodobacterales</taxon>
        <taxon>Roseobacteraceae</taxon>
        <taxon>Tropicibacter</taxon>
    </lineage>
</organism>
<feature type="transmembrane region" description="Helical" evidence="1">
    <location>
        <begin position="181"/>
        <end position="203"/>
    </location>
</feature>
<dbReference type="Pfam" id="PF06055">
    <property type="entry name" value="ExoD"/>
    <property type="match status" value="1"/>
</dbReference>
<reference evidence="2 3" key="1">
    <citation type="submission" date="2023-05" db="EMBL/GenBank/DDBJ databases">
        <title>YMD87, complete Genome.</title>
        <authorList>
            <person name="Zhang J."/>
            <person name="Xu X."/>
        </authorList>
    </citation>
    <scope>NUCLEOTIDE SEQUENCE [LARGE SCALE GENOMIC DNA]</scope>
    <source>
        <strain evidence="2 3">YMD87</strain>
    </source>
</reference>
<dbReference type="PANTHER" id="PTHR41795">
    <property type="entry name" value="EXOPOLYSACCHARIDE SYNTHESIS PROTEIN"/>
    <property type="match status" value="1"/>
</dbReference>
<dbReference type="EMBL" id="CP124616">
    <property type="protein sequence ID" value="WGW03965.1"/>
    <property type="molecule type" value="Genomic_DNA"/>
</dbReference>
<keyword evidence="1" id="KW-1133">Transmembrane helix</keyword>
<gene>
    <name evidence="2" type="ORF">QF118_00055</name>
</gene>
<name>A0ABY8QH50_9RHOB</name>
<accession>A0ABY8QH50</accession>
<evidence type="ECO:0000313" key="2">
    <source>
        <dbReference type="EMBL" id="WGW03965.1"/>
    </source>
</evidence>
<keyword evidence="3" id="KW-1185">Reference proteome</keyword>
<sequence length="204" mass="21837">MPAPVNGPLKGPPESLTQLLDAVQPQGDEDHVSVGDMLERVGGRSFPAVIMVPAVLLVSPLSGIPGTPTLGALIVLICAFQGLLGRDHLWLPGLLTRRSVSSGKLQKAVNWLRRPAAFMDRHSKGRFHLLTAGPMRLLAFAISIVIALSWPVLELLPFFTSFSAGATAMIMFGLMTRDGAYLLAGYVQSAVIFVLLVTIWTGLV</sequence>
<dbReference type="Proteomes" id="UP001241605">
    <property type="component" value="Chromosome"/>
</dbReference>
<evidence type="ECO:0000256" key="1">
    <source>
        <dbReference type="SAM" id="Phobius"/>
    </source>
</evidence>
<feature type="transmembrane region" description="Helical" evidence="1">
    <location>
        <begin position="156"/>
        <end position="174"/>
    </location>
</feature>
<proteinExistence type="predicted"/>
<feature type="transmembrane region" description="Helical" evidence="1">
    <location>
        <begin position="129"/>
        <end position="150"/>
    </location>
</feature>
<keyword evidence="1" id="KW-0812">Transmembrane</keyword>
<keyword evidence="1" id="KW-0472">Membrane</keyword>
<dbReference type="PANTHER" id="PTHR41795:SF1">
    <property type="entry name" value="EXOPOLYSACCHARIDE SYNTHESIS PROTEIN"/>
    <property type="match status" value="1"/>
</dbReference>